<evidence type="ECO:0000256" key="8">
    <source>
        <dbReference type="PROSITE-ProRule" id="PRU00221"/>
    </source>
</evidence>
<dbReference type="GO" id="GO:0016020">
    <property type="term" value="C:membrane"/>
    <property type="evidence" value="ECO:0007669"/>
    <property type="project" value="UniProtKB-SubCell"/>
</dbReference>
<feature type="transmembrane region" description="Helical" evidence="9">
    <location>
        <begin position="1444"/>
        <end position="1465"/>
    </location>
</feature>
<dbReference type="InterPro" id="IPR020846">
    <property type="entry name" value="MFS_dom"/>
</dbReference>
<reference evidence="11" key="1">
    <citation type="journal article" date="2021" name="J Fungi (Basel)">
        <title>Virulence traits and population genomics of the black yeast Aureobasidium melanogenum.</title>
        <authorList>
            <person name="Cernosa A."/>
            <person name="Sun X."/>
            <person name="Gostincar C."/>
            <person name="Fang C."/>
            <person name="Gunde-Cimerman N."/>
            <person name="Song Z."/>
        </authorList>
    </citation>
    <scope>NUCLEOTIDE SEQUENCE</scope>
    <source>
        <strain evidence="11">EXF-8016</strain>
    </source>
</reference>
<dbReference type="InterPro" id="IPR011701">
    <property type="entry name" value="MFS"/>
</dbReference>
<reference evidence="11" key="2">
    <citation type="submission" date="2021-08" db="EMBL/GenBank/DDBJ databases">
        <authorList>
            <person name="Gostincar C."/>
            <person name="Sun X."/>
            <person name="Song Z."/>
            <person name="Gunde-Cimerman N."/>
        </authorList>
    </citation>
    <scope>NUCLEOTIDE SEQUENCE</scope>
    <source>
        <strain evidence="11">EXF-8016</strain>
    </source>
</reference>
<feature type="transmembrane region" description="Helical" evidence="9">
    <location>
        <begin position="1471"/>
        <end position="1497"/>
    </location>
</feature>
<evidence type="ECO:0000256" key="9">
    <source>
        <dbReference type="SAM" id="Phobius"/>
    </source>
</evidence>
<dbReference type="InterPro" id="IPR036259">
    <property type="entry name" value="MFS_trans_sf"/>
</dbReference>
<evidence type="ECO:0000256" key="7">
    <source>
        <dbReference type="ARBA" id="ARBA00038255"/>
    </source>
</evidence>
<dbReference type="InterPro" id="IPR015943">
    <property type="entry name" value="WD40/YVTN_repeat-like_dom_sf"/>
</dbReference>
<dbReference type="Gene3D" id="1.20.1250.20">
    <property type="entry name" value="MFS general substrate transporter like domains"/>
    <property type="match status" value="1"/>
</dbReference>
<evidence type="ECO:0000313" key="11">
    <source>
        <dbReference type="EMBL" id="KAH0222186.1"/>
    </source>
</evidence>
<feature type="non-terminal residue" evidence="11">
    <location>
        <position position="1556"/>
    </location>
</feature>
<feature type="transmembrane region" description="Helical" evidence="9">
    <location>
        <begin position="1402"/>
        <end position="1423"/>
    </location>
</feature>
<feature type="repeat" description="WD" evidence="8">
    <location>
        <begin position="751"/>
        <end position="792"/>
    </location>
</feature>
<dbReference type="GO" id="GO:0005737">
    <property type="term" value="C:cytoplasm"/>
    <property type="evidence" value="ECO:0007669"/>
    <property type="project" value="UniProtKB-SubCell"/>
</dbReference>
<dbReference type="Pfam" id="PF00400">
    <property type="entry name" value="WD40"/>
    <property type="match status" value="2"/>
</dbReference>
<comment type="subcellular location">
    <subcellularLocation>
        <location evidence="2">Cytoplasm</location>
    </subcellularLocation>
    <subcellularLocation>
        <location evidence="1">Membrane</location>
        <topology evidence="1">Multi-pass membrane protein</topology>
    </subcellularLocation>
</comment>
<sequence length="1556" mass="170389">LIQSITVFSSQAIHGITIHSTGIIVWGGRLITQYTFTSADRSTLSRFSSLEAADWILDIAVSPEVPGQKQNAALITAHNALLLLELDWATGLKELTSNSRCILYSAQIHWISADRILVSSGTVFGDIIVWSCSLQENSVPSSVLHHVLIGHEGSIFGVQIFENTSSENEKKPSRLLASCSDDRTIRIWDISSLPNAATNPQAAADLTSARETGFGANVADVLPDNTSGGRCIAKGWGHASRIWGVKFIPSHDSELLSYVVSFGEDATHQFWSLGETSPDQFALAHLGGSCLHSGKNIWSWATYRDTPGEVTIASGGADGGIALEPKSIPFTSEANHTQTWSIQDLGLACPERPQAGRQDKLRSYAFLDKTNLLVTTDAGNILLLTEDEQGQARTDWIRKEEKLRGYSVVTSIPSLSIAFLAGMDGSVMLYEGKEVKELVQSTRKTAALFAQQLVPSNSACQQIGLLTANVEAKTALFTCFSLRTVTGDDRAIENLFTWRLVLPKGFVITSFVSVDLGQKQGWMLVLGSRSGSIAVYQVRDEPKIGEDVAHQYLLAQAHGSEAVTNLAWYAGPNLDENSGHIFSVGRDGTYAIHSLSNSDVGIDLRLIGQTTLPLGTNIEGVYIDEETQHLIVWGFHSRQFIVFDATEEVEILNIDCGGANRVWKFVPEGLRGGHFVWTKASQLCLFSQVRNSTRVLNKGGHGREIKSLAVAPSNPTKSGILFATGSEDTDIKLMTYQAEGKLPHFRCLKTLRKHNTGIRQLEWSADGHYLFSSAGFEEFFVWRVTSAPLVELGVVCESACPTESELPDLRIMSFSCREESGNFVITMVRSDSTLRMYRYCPGHENSWNILMVGNYLTSCLTQCLHVETFDQAQSLITAGTDGYVAFFSLQTELSAIDTEPSGLKWTRRAKTHQNTIHSMKLHWLDDKTCLLLTGGDDNAIAFTVCAWSAAQETPQVNTVIVPRAHTAAVTGVEVLASSDPKQLTVATTSIDQRVKIWKVCYDSSLPGIDGLTVERRGNHFTAVADVSGLAALDASSVIVCGDLHTITNVILFTGTLHSLASFEPVLIFASHAHEEDLPGTVNLQALEGDDTAYGQALYPVPSEDPNDPLQWSKSKKTMILIIVSLYSFLGNSALVGPSVYLEIYSKEFGISVTEASGLVSYPNLVFGFGSLLLVPAYLKFGRRPVLLFSLLMFVFGLLGASQATSYGGLMAARVIHALGSGVCEALPVQLVNDIFFLHERGKRLGYYTVCLCWGSTGPLYAGYMLAAGYSWRLYFYVEFAFACALLILAFIFVEESSYKRIVTPTPTPDSDKEKGHIEHVEVLTVAPPRRSWLQTLKPWSGIDHEAEFFMTMLRSFSYFLVPSVLWVVTSFGIYIGLGALTFNYTFPIKIVAPPYNWNPKNSGLIALGNIIGYALAVPFASSSDRIAAWLTKRNNSIREAEMRLWVLLPVCLIAPAGLILYGFTAQNNLHWIGYFAGVAMTDFVSYFYFSFVLAYAVDSMTANTAEMLIAMNLGKQAISFGMGIYLLEWILEHGHGPAFASTCAIPKEIERADSSC</sequence>
<dbReference type="SUPFAM" id="SSF103473">
    <property type="entry name" value="MFS general substrate transporter"/>
    <property type="match status" value="1"/>
</dbReference>
<dbReference type="PROSITE" id="PS00678">
    <property type="entry name" value="WD_REPEATS_1"/>
    <property type="match status" value="1"/>
</dbReference>
<evidence type="ECO:0000256" key="2">
    <source>
        <dbReference type="ARBA" id="ARBA00004496"/>
    </source>
</evidence>
<dbReference type="SMART" id="SM00320">
    <property type="entry name" value="WD40"/>
    <property type="match status" value="8"/>
</dbReference>
<dbReference type="InterPro" id="IPR001680">
    <property type="entry name" value="WD40_rpt"/>
</dbReference>
<name>A0A9P8GHW5_AURME</name>
<dbReference type="GO" id="GO:0022857">
    <property type="term" value="F:transmembrane transporter activity"/>
    <property type="evidence" value="ECO:0007669"/>
    <property type="project" value="InterPro"/>
</dbReference>
<comment type="caution">
    <text evidence="11">The sequence shown here is derived from an EMBL/GenBank/DDBJ whole genome shotgun (WGS) entry which is preliminary data.</text>
</comment>
<accession>A0A9P8GHW5</accession>
<evidence type="ECO:0000259" key="10">
    <source>
        <dbReference type="PROSITE" id="PS50850"/>
    </source>
</evidence>
<evidence type="ECO:0000256" key="6">
    <source>
        <dbReference type="ARBA" id="ARBA00022737"/>
    </source>
</evidence>
<dbReference type="InterPro" id="IPR036322">
    <property type="entry name" value="WD40_repeat_dom_sf"/>
</dbReference>
<feature type="transmembrane region" description="Helical" evidence="9">
    <location>
        <begin position="1358"/>
        <end position="1382"/>
    </location>
</feature>
<evidence type="ECO:0000256" key="5">
    <source>
        <dbReference type="ARBA" id="ARBA00022694"/>
    </source>
</evidence>
<evidence type="ECO:0000256" key="4">
    <source>
        <dbReference type="ARBA" id="ARBA00022574"/>
    </source>
</evidence>
<feature type="transmembrane region" description="Helical" evidence="9">
    <location>
        <begin position="1118"/>
        <end position="1140"/>
    </location>
</feature>
<dbReference type="EMBL" id="JAHFYH010000029">
    <property type="protein sequence ID" value="KAH0222186.1"/>
    <property type="molecule type" value="Genomic_DNA"/>
</dbReference>
<gene>
    <name evidence="11" type="ORF">KCV03_g4708</name>
</gene>
<dbReference type="Gene3D" id="2.130.10.10">
    <property type="entry name" value="YVTN repeat-like/Quinoprotein amine dehydrogenase"/>
    <property type="match status" value="3"/>
</dbReference>
<feature type="transmembrane region" description="Helical" evidence="9">
    <location>
        <begin position="1185"/>
        <end position="1204"/>
    </location>
</feature>
<dbReference type="Pfam" id="PF07690">
    <property type="entry name" value="MFS_1"/>
    <property type="match status" value="1"/>
</dbReference>
<dbReference type="SUPFAM" id="SSF50978">
    <property type="entry name" value="WD40 repeat-like"/>
    <property type="match status" value="3"/>
</dbReference>
<evidence type="ECO:0000313" key="12">
    <source>
        <dbReference type="Proteomes" id="UP000767238"/>
    </source>
</evidence>
<dbReference type="PROSITE" id="PS50850">
    <property type="entry name" value="MFS"/>
    <property type="match status" value="1"/>
</dbReference>
<keyword evidence="9" id="KW-0472">Membrane</keyword>
<dbReference type="PANTHER" id="PTHR14344">
    <property type="entry name" value="WD REPEAT PROTEIN"/>
    <property type="match status" value="1"/>
</dbReference>
<evidence type="ECO:0000256" key="3">
    <source>
        <dbReference type="ARBA" id="ARBA00022490"/>
    </source>
</evidence>
<protein>
    <submittedName>
        <fullName evidence="11">WD40 repeat-like protein</fullName>
    </submittedName>
</protein>
<dbReference type="PANTHER" id="PTHR14344:SF3">
    <property type="entry name" value="WD REPEAT-CONTAINING PROTEIN 6"/>
    <property type="match status" value="1"/>
</dbReference>
<feature type="transmembrane region" description="Helical" evidence="9">
    <location>
        <begin position="1244"/>
        <end position="1267"/>
    </location>
</feature>
<dbReference type="InterPro" id="IPR019775">
    <property type="entry name" value="WD40_repeat_CS"/>
</dbReference>
<feature type="transmembrane region" description="Helical" evidence="9">
    <location>
        <begin position="1273"/>
        <end position="1293"/>
    </location>
</feature>
<keyword evidence="3" id="KW-0963">Cytoplasm</keyword>
<dbReference type="InterPro" id="IPR051973">
    <property type="entry name" value="tRNA_Anticodon_Mtase-Reg"/>
</dbReference>
<feature type="domain" description="Major facilitator superfamily (MFS) profile" evidence="10">
    <location>
        <begin position="1117"/>
        <end position="1556"/>
    </location>
</feature>
<organism evidence="11 12">
    <name type="scientific">Aureobasidium melanogenum</name>
    <name type="common">Aureobasidium pullulans var. melanogenum</name>
    <dbReference type="NCBI Taxonomy" id="46634"/>
    <lineage>
        <taxon>Eukaryota</taxon>
        <taxon>Fungi</taxon>
        <taxon>Dikarya</taxon>
        <taxon>Ascomycota</taxon>
        <taxon>Pezizomycotina</taxon>
        <taxon>Dothideomycetes</taxon>
        <taxon>Dothideomycetidae</taxon>
        <taxon>Dothideales</taxon>
        <taxon>Saccotheciaceae</taxon>
        <taxon>Aureobasidium</taxon>
    </lineage>
</organism>
<keyword evidence="4 8" id="KW-0853">WD repeat</keyword>
<keyword evidence="9" id="KW-1133">Transmembrane helix</keyword>
<feature type="repeat" description="WD" evidence="8">
    <location>
        <begin position="148"/>
        <end position="198"/>
    </location>
</feature>
<dbReference type="PROSITE" id="PS50082">
    <property type="entry name" value="WD_REPEATS_2"/>
    <property type="match status" value="2"/>
</dbReference>
<comment type="similarity">
    <text evidence="7">Belongs to the WD repeat WDR6 family.</text>
</comment>
<feature type="non-terminal residue" evidence="11">
    <location>
        <position position="1"/>
    </location>
</feature>
<dbReference type="Proteomes" id="UP000767238">
    <property type="component" value="Unassembled WGS sequence"/>
</dbReference>
<keyword evidence="6" id="KW-0677">Repeat</keyword>
<evidence type="ECO:0000256" key="1">
    <source>
        <dbReference type="ARBA" id="ARBA00004141"/>
    </source>
</evidence>
<keyword evidence="5" id="KW-0819">tRNA processing</keyword>
<keyword evidence="9" id="KW-0812">Transmembrane</keyword>
<proteinExistence type="inferred from homology"/>
<dbReference type="GO" id="GO:0030488">
    <property type="term" value="P:tRNA methylation"/>
    <property type="evidence" value="ECO:0007669"/>
    <property type="project" value="TreeGrafter"/>
</dbReference>